<dbReference type="Proteomes" id="UP000295832">
    <property type="component" value="Unassembled WGS sequence"/>
</dbReference>
<sequence length="347" mass="39924">MEEKIKVIQQVLEINEEEARKALKLAENDLDKALKMEEYIAKNYLTIQVKFRYGGQNYNEQYGLISLIWNGKEGEVINTISVIDNKEKISDILIEVDHSVFMKALKQISEETTSNLEYQFKKGLEDQFNPTVIYQIFKFIKEETPSKVEDIIGEKIRNIIEEDIELELYAELITKEKLLKIYPEYFQDNIESEDKSDNESDNNSNKKNFNLDINLNCVPVISATKGKRVQELSIGDKLKVQITDNKEIGKYLNNLLKDSSGTATAIIKNIELNKNLKRYSITVQFGPNIYGTMLVEPEVKISTISEGEKESKEFTSILGNNKNTIVFSGIIIAIILLIILFLKFYYL</sequence>
<evidence type="ECO:0000256" key="1">
    <source>
        <dbReference type="SAM" id="Coils"/>
    </source>
</evidence>
<evidence type="ECO:0000313" key="4">
    <source>
        <dbReference type="Proteomes" id="UP000295832"/>
    </source>
</evidence>
<keyword evidence="2" id="KW-1133">Transmembrane helix</keyword>
<evidence type="ECO:0000256" key="2">
    <source>
        <dbReference type="SAM" id="Phobius"/>
    </source>
</evidence>
<proteinExistence type="predicted"/>
<keyword evidence="1" id="KW-0175">Coiled coil</keyword>
<reference evidence="3 4" key="1">
    <citation type="submission" date="2019-03" db="EMBL/GenBank/DDBJ databases">
        <title>Subsurface microbial communities from deep shales in Ohio and West Virginia, USA.</title>
        <authorList>
            <person name="Wrighton K."/>
        </authorList>
    </citation>
    <scope>NUCLEOTIDE SEQUENCE [LARGE SCALE GENOMIC DNA]</scope>
    <source>
        <strain evidence="3 4">MSL 6dP</strain>
    </source>
</reference>
<keyword evidence="4" id="KW-1185">Reference proteome</keyword>
<keyword evidence="2" id="KW-0472">Membrane</keyword>
<name>A0A4R8GZ21_9FIRM</name>
<evidence type="ECO:0000313" key="3">
    <source>
        <dbReference type="EMBL" id="TDX51679.1"/>
    </source>
</evidence>
<feature type="transmembrane region" description="Helical" evidence="2">
    <location>
        <begin position="325"/>
        <end position="346"/>
    </location>
</feature>
<accession>A0A4R8GZ21</accession>
<dbReference type="STRING" id="926561.GCA_000379025_01306"/>
<organism evidence="3 4">
    <name type="scientific">Orenia marismortui</name>
    <dbReference type="NCBI Taxonomy" id="46469"/>
    <lineage>
        <taxon>Bacteria</taxon>
        <taxon>Bacillati</taxon>
        <taxon>Bacillota</taxon>
        <taxon>Clostridia</taxon>
        <taxon>Halanaerobiales</taxon>
        <taxon>Halobacteroidaceae</taxon>
        <taxon>Orenia</taxon>
    </lineage>
</organism>
<gene>
    <name evidence="3" type="ORF">C7959_11175</name>
</gene>
<dbReference type="AlphaFoldDB" id="A0A4R8GZ21"/>
<dbReference type="RefSeq" id="WP_134116526.1">
    <property type="nucleotide sequence ID" value="NZ_SOEG01000011.1"/>
</dbReference>
<comment type="caution">
    <text evidence="3">The sequence shown here is derived from an EMBL/GenBank/DDBJ whole genome shotgun (WGS) entry which is preliminary data.</text>
</comment>
<dbReference type="EMBL" id="SOEG01000011">
    <property type="protein sequence ID" value="TDX51679.1"/>
    <property type="molecule type" value="Genomic_DNA"/>
</dbReference>
<keyword evidence="2" id="KW-0812">Transmembrane</keyword>
<protein>
    <submittedName>
        <fullName evidence="3">Uncharacterized protein</fullName>
    </submittedName>
</protein>
<feature type="coiled-coil region" evidence="1">
    <location>
        <begin position="9"/>
        <end position="36"/>
    </location>
</feature>